<evidence type="ECO:0000256" key="3">
    <source>
        <dbReference type="PROSITE-ProRule" id="PRU00239"/>
    </source>
</evidence>
<gene>
    <name evidence="7" type="ORF">QBC37DRAFT_156842</name>
</gene>
<keyword evidence="3" id="KW-0378">Hydrolase</keyword>
<dbReference type="Gene3D" id="3.90.70.10">
    <property type="entry name" value="Cysteine proteinases"/>
    <property type="match status" value="1"/>
</dbReference>
<dbReference type="InterPro" id="IPR001300">
    <property type="entry name" value="Peptidase_C2_calpain_cat"/>
</dbReference>
<evidence type="ECO:0000313" key="8">
    <source>
        <dbReference type="Proteomes" id="UP001301769"/>
    </source>
</evidence>
<dbReference type="GO" id="GO:0006508">
    <property type="term" value="P:proteolysis"/>
    <property type="evidence" value="ECO:0007669"/>
    <property type="project" value="UniProtKB-KW"/>
</dbReference>
<dbReference type="PROSITE" id="PS50203">
    <property type="entry name" value="CALPAIN_CAT"/>
    <property type="match status" value="1"/>
</dbReference>
<accession>A0AAN6Y7U5</accession>
<sequence>MHGYSSSSETDDEYSYRKHKGTVPATTTSTDANKKKKKRKLPPQQSINRIWKRFSNKRFNKALSVLPFDPVLPPTISERSNELLSTGYERAVEECRRKVQKIKQECRRVNMRYRDPGWDIDWDLKMEKGNCLNSLGKTKYDLSMSTLLNPSAVVPKAVKRVHEIFEKPTFMDKISGSDVKQGSLGDCWLMASFSGLANVQDGIKRICVEYDTRIGIYGFVFYRDGEWIYSIIDDKLYLKSPCWDSPSMQRDLLQQIDREDVERVYRKTYQTGSKALFFAQCKDQNETWVPLLEKAYAKAHGDFASLSGGWIGEGLEDLSGGVTTELLASDILDLDGFWDNELSRVNEEFLFGCSTGLLDGGYGDRDGISEGHAYVVMEARTLRNGTRLLKLRNPWGKTKKGIWEGAWSDGSKEWTTEVQQELGHQFGSDSVFWISYEDLLRKYQHFDRTRLFRDPDWRCCQRWIGVEVPWKPQFNEKFHIKLTRESPLVLVLSQLDNRYFKGLHGQYSFRLHFRLHEKDRPDAEDYIVRSHGNYLMDRSVSIELPAMLPGEYSVFISVVGERDTDVPSIENVVKRECKKRVENEKLAQVGYAYDLAHSKAAAHLEAVKKLRKRADQKKASDARVKERHRLWEKRHLNREITKKQGRKNNQKLEAKHAVREEKKRKEEEIKKKEEEELIKKAEEKKKEEEEKKRKEDALKPKDKAVQTEQPHQGEEKKEGDENTVEEKTDEQKADDKTGEKVEEQKVEESKEGSTQEPKPDDKKDEPKEKDSETQTSSEETKTDSSPDSKPTEAKGDEKVGTSNNEEEDVGADDTSTEGTPIHTPAESPIESPIEEKTEEQASSDTGDKSASKEESLDGSTDTKADQTQENNMKSEEKQPKDEDAESKDKTKSEQKSDEAPDPDATKSKPEGQSGEQEADVPSAGSSDITGSPEMTPKTEASATPATEGKEKEKVPVPPVDASKPEVSADAATATTATTAAATPAAAAAAAAATADQAAATADQAAATPQEATPAAPTQKKKAANLYVTSDGESSASPIEDWEELYSSDDMTRKPRMSAPPPPGTATVSKYRDDTEDENEPDPWNAICVVGLRVYSKDEDLELRIVMEGGELEEGGMGEKGGPDLDNAQANAGGARTRKKEGAGDEDAYEGDSEEDKHKKKDKKSRRKSDAETDKEKDDRLAPYPVIVQKNKGGEEERYESAVETLNE</sequence>
<dbReference type="PRINTS" id="PR00704">
    <property type="entry name" value="CALPAIN"/>
</dbReference>
<evidence type="ECO:0000256" key="4">
    <source>
        <dbReference type="SAM" id="Coils"/>
    </source>
</evidence>
<feature type="compositionally biased region" description="Low complexity" evidence="5">
    <location>
        <begin position="968"/>
        <end position="1017"/>
    </location>
</feature>
<keyword evidence="8" id="KW-1185">Reference proteome</keyword>
<feature type="compositionally biased region" description="Polar residues" evidence="5">
    <location>
        <begin position="1026"/>
        <end position="1036"/>
    </location>
</feature>
<feature type="active site" evidence="2 3">
    <location>
        <position position="187"/>
    </location>
</feature>
<feature type="region of interest" description="Disordered" evidence="5">
    <location>
        <begin position="1110"/>
        <end position="1207"/>
    </location>
</feature>
<dbReference type="SMART" id="SM00230">
    <property type="entry name" value="CysPc"/>
    <property type="match status" value="1"/>
</dbReference>
<keyword evidence="3" id="KW-0645">Protease</keyword>
<feature type="domain" description="Calpain catalytic" evidence="6">
    <location>
        <begin position="159"/>
        <end position="452"/>
    </location>
</feature>
<feature type="compositionally biased region" description="Basic and acidic residues" evidence="5">
    <location>
        <begin position="650"/>
        <end position="799"/>
    </location>
</feature>
<protein>
    <submittedName>
        <fullName evidence="7">Calpain-D</fullName>
    </submittedName>
</protein>
<feature type="active site" evidence="2 3">
    <location>
        <position position="372"/>
    </location>
</feature>
<dbReference type="SUPFAM" id="SSF54001">
    <property type="entry name" value="Cysteine proteinases"/>
    <property type="match status" value="1"/>
</dbReference>
<feature type="compositionally biased region" description="Basic residues" evidence="5">
    <location>
        <begin position="1157"/>
        <end position="1166"/>
    </location>
</feature>
<keyword evidence="3" id="KW-0788">Thiol protease</keyword>
<feature type="compositionally biased region" description="Acidic residues" evidence="5">
    <location>
        <begin position="1143"/>
        <end position="1153"/>
    </location>
</feature>
<dbReference type="Proteomes" id="UP001301769">
    <property type="component" value="Unassembled WGS sequence"/>
</dbReference>
<dbReference type="InterPro" id="IPR038765">
    <property type="entry name" value="Papain-like_cys_pep_sf"/>
</dbReference>
<dbReference type="PANTHER" id="PTHR10183:SF397">
    <property type="entry name" value="CALPAIN CATALYTIC DOMAIN-CONTAINING PROTEIN"/>
    <property type="match status" value="1"/>
</dbReference>
<feature type="compositionally biased region" description="Basic and acidic residues" evidence="5">
    <location>
        <begin position="833"/>
        <end position="909"/>
    </location>
</feature>
<feature type="compositionally biased region" description="Basic and acidic residues" evidence="5">
    <location>
        <begin position="633"/>
        <end position="642"/>
    </location>
</feature>
<feature type="active site" evidence="2 3">
    <location>
        <position position="393"/>
    </location>
</feature>
<evidence type="ECO:0000259" key="6">
    <source>
        <dbReference type="PROSITE" id="PS50203"/>
    </source>
</evidence>
<dbReference type="GO" id="GO:0004198">
    <property type="term" value="F:calcium-dependent cysteine-type endopeptidase activity"/>
    <property type="evidence" value="ECO:0007669"/>
    <property type="project" value="InterPro"/>
</dbReference>
<dbReference type="InterPro" id="IPR000169">
    <property type="entry name" value="Pept_cys_AS"/>
</dbReference>
<dbReference type="PANTHER" id="PTHR10183">
    <property type="entry name" value="CALPAIN"/>
    <property type="match status" value="1"/>
</dbReference>
<comment type="caution">
    <text evidence="7">The sequence shown here is derived from an EMBL/GenBank/DDBJ whole genome shotgun (WGS) entry which is preliminary data.</text>
</comment>
<dbReference type="InterPro" id="IPR022684">
    <property type="entry name" value="Calpain_cysteine_protease"/>
</dbReference>
<evidence type="ECO:0000256" key="1">
    <source>
        <dbReference type="ARBA" id="ARBA00007623"/>
    </source>
</evidence>
<feature type="compositionally biased region" description="Acidic residues" evidence="5">
    <location>
        <begin position="804"/>
        <end position="815"/>
    </location>
</feature>
<feature type="coiled-coil region" evidence="4">
    <location>
        <begin position="85"/>
        <end position="112"/>
    </location>
</feature>
<proteinExistence type="inferred from homology"/>
<dbReference type="EMBL" id="MU858096">
    <property type="protein sequence ID" value="KAK4214264.1"/>
    <property type="molecule type" value="Genomic_DNA"/>
</dbReference>
<feature type="region of interest" description="Disordered" evidence="5">
    <location>
        <begin position="612"/>
        <end position="1082"/>
    </location>
</feature>
<comment type="similarity">
    <text evidence="1">Belongs to the peptidase C2 family.</text>
</comment>
<evidence type="ECO:0000313" key="7">
    <source>
        <dbReference type="EMBL" id="KAK4214264.1"/>
    </source>
</evidence>
<dbReference type="AlphaFoldDB" id="A0AAN6Y7U5"/>
<dbReference type="FunFam" id="3.90.70.10:FF:000072">
    <property type="entry name" value="Cysteine proteinase"/>
    <property type="match status" value="1"/>
</dbReference>
<feature type="compositionally biased region" description="Basic and acidic residues" evidence="5">
    <location>
        <begin position="1167"/>
        <end position="1180"/>
    </location>
</feature>
<name>A0AAN6Y7U5_9PEZI</name>
<reference evidence="7" key="1">
    <citation type="journal article" date="2023" name="Mol. Phylogenet. Evol.">
        <title>Genome-scale phylogeny and comparative genomics of the fungal order Sordariales.</title>
        <authorList>
            <person name="Hensen N."/>
            <person name="Bonometti L."/>
            <person name="Westerberg I."/>
            <person name="Brannstrom I.O."/>
            <person name="Guillou S."/>
            <person name="Cros-Aarteil S."/>
            <person name="Calhoun S."/>
            <person name="Haridas S."/>
            <person name="Kuo A."/>
            <person name="Mondo S."/>
            <person name="Pangilinan J."/>
            <person name="Riley R."/>
            <person name="LaButti K."/>
            <person name="Andreopoulos B."/>
            <person name="Lipzen A."/>
            <person name="Chen C."/>
            <person name="Yan M."/>
            <person name="Daum C."/>
            <person name="Ng V."/>
            <person name="Clum A."/>
            <person name="Steindorff A."/>
            <person name="Ohm R.A."/>
            <person name="Martin F."/>
            <person name="Silar P."/>
            <person name="Natvig D.O."/>
            <person name="Lalanne C."/>
            <person name="Gautier V."/>
            <person name="Ament-Velasquez S.L."/>
            <person name="Kruys A."/>
            <person name="Hutchinson M.I."/>
            <person name="Powell A.J."/>
            <person name="Barry K."/>
            <person name="Miller A.N."/>
            <person name="Grigoriev I.V."/>
            <person name="Debuchy R."/>
            <person name="Gladieux P."/>
            <person name="Hiltunen Thoren M."/>
            <person name="Johannesson H."/>
        </authorList>
    </citation>
    <scope>NUCLEOTIDE SEQUENCE</scope>
    <source>
        <strain evidence="7">PSN293</strain>
    </source>
</reference>
<dbReference type="Pfam" id="PF00648">
    <property type="entry name" value="Peptidase_C2"/>
    <property type="match status" value="1"/>
</dbReference>
<reference evidence="7" key="2">
    <citation type="submission" date="2023-05" db="EMBL/GenBank/DDBJ databases">
        <authorList>
            <consortium name="Lawrence Berkeley National Laboratory"/>
            <person name="Steindorff A."/>
            <person name="Hensen N."/>
            <person name="Bonometti L."/>
            <person name="Westerberg I."/>
            <person name="Brannstrom I.O."/>
            <person name="Guillou S."/>
            <person name="Cros-Aarteil S."/>
            <person name="Calhoun S."/>
            <person name="Haridas S."/>
            <person name="Kuo A."/>
            <person name="Mondo S."/>
            <person name="Pangilinan J."/>
            <person name="Riley R."/>
            <person name="Labutti K."/>
            <person name="Andreopoulos B."/>
            <person name="Lipzen A."/>
            <person name="Chen C."/>
            <person name="Yanf M."/>
            <person name="Daum C."/>
            <person name="Ng V."/>
            <person name="Clum A."/>
            <person name="Ohm R."/>
            <person name="Martin F."/>
            <person name="Silar P."/>
            <person name="Natvig D."/>
            <person name="Lalanne C."/>
            <person name="Gautier V."/>
            <person name="Ament-Velasquez S.L."/>
            <person name="Kruys A."/>
            <person name="Hutchinson M.I."/>
            <person name="Powell A.J."/>
            <person name="Barry K."/>
            <person name="Miller A.N."/>
            <person name="Grigoriev I.V."/>
            <person name="Debuchy R."/>
            <person name="Gladieux P."/>
            <person name="Thoren M.H."/>
            <person name="Johannesson H."/>
        </authorList>
    </citation>
    <scope>NUCLEOTIDE SEQUENCE</scope>
    <source>
        <strain evidence="7">PSN293</strain>
    </source>
</reference>
<feature type="compositionally biased region" description="Basic and acidic residues" evidence="5">
    <location>
        <begin position="1191"/>
        <end position="1200"/>
    </location>
</feature>
<feature type="region of interest" description="Disordered" evidence="5">
    <location>
        <begin position="1"/>
        <end position="46"/>
    </location>
</feature>
<keyword evidence="4" id="KW-0175">Coiled coil</keyword>
<evidence type="ECO:0000256" key="2">
    <source>
        <dbReference type="PIRSR" id="PIRSR622684-1"/>
    </source>
</evidence>
<organism evidence="7 8">
    <name type="scientific">Rhypophila decipiens</name>
    <dbReference type="NCBI Taxonomy" id="261697"/>
    <lineage>
        <taxon>Eukaryota</taxon>
        <taxon>Fungi</taxon>
        <taxon>Dikarya</taxon>
        <taxon>Ascomycota</taxon>
        <taxon>Pezizomycotina</taxon>
        <taxon>Sordariomycetes</taxon>
        <taxon>Sordariomycetidae</taxon>
        <taxon>Sordariales</taxon>
        <taxon>Naviculisporaceae</taxon>
        <taxon>Rhypophila</taxon>
    </lineage>
</organism>
<evidence type="ECO:0000256" key="5">
    <source>
        <dbReference type="SAM" id="MobiDB-lite"/>
    </source>
</evidence>
<dbReference type="PROSITE" id="PS00139">
    <property type="entry name" value="THIOL_PROTEASE_CYS"/>
    <property type="match status" value="1"/>
</dbReference>